<evidence type="ECO:0000259" key="3">
    <source>
        <dbReference type="Pfam" id="PF01636"/>
    </source>
</evidence>
<dbReference type="Gene3D" id="3.30.200.20">
    <property type="entry name" value="Phosphorylase Kinase, domain 1"/>
    <property type="match status" value="1"/>
</dbReference>
<feature type="domain" description="Aminoglycoside phosphotransferase" evidence="3">
    <location>
        <begin position="25"/>
        <end position="235"/>
    </location>
</feature>
<organism evidence="4">
    <name type="scientific">Candidatus Kentrum sp. TC</name>
    <dbReference type="NCBI Taxonomy" id="2126339"/>
    <lineage>
        <taxon>Bacteria</taxon>
        <taxon>Pseudomonadati</taxon>
        <taxon>Pseudomonadota</taxon>
        <taxon>Gammaproteobacteria</taxon>
        <taxon>Candidatus Kentrum</taxon>
    </lineage>
</organism>
<dbReference type="EMBL" id="CAADFT010000005">
    <property type="protein sequence ID" value="VFK39688.1"/>
    <property type="molecule type" value="Genomic_DNA"/>
</dbReference>
<dbReference type="SUPFAM" id="SSF56112">
    <property type="entry name" value="Protein kinase-like (PK-like)"/>
    <property type="match status" value="1"/>
</dbReference>
<sequence>MDNRLDAIRIWLEKILPNQRFRLMAASGDASFRRYFRVSRISEGSLVVMDAPPSHEDSRCFVDKAATLRAVGVNVPEVLATNFEQGFLLLGDLGTVHYLDVLNDNRVERLYGDAMGALLAIQARASCEGLPEYDHGLLDEEMFLFRDWFLDEHLGIPITDAVEEVLRDAFEFLRMIADEQPRVFVHRDYHSRNLMAHTRHNPGILDFQDAVRGPVTYDPVSLLKDVYIRWPWARVQEWAFGYRDLAMRHGVVADVDSATWLRWFDLMGAQRHLKIAGIFARLHHRDGKPGYLSDLPLTLDYLVSACKRYPELIALGALSERLDIRRLTRDRNASILSNASRIEGS</sequence>
<dbReference type="InterPro" id="IPR011009">
    <property type="entry name" value="Kinase-like_dom_sf"/>
</dbReference>
<keyword evidence="2" id="KW-0067">ATP-binding</keyword>
<accession>A0A450YDR2</accession>
<protein>
    <recommendedName>
        <fullName evidence="3">Aminoglycoside phosphotransferase domain-containing protein</fullName>
    </recommendedName>
</protein>
<dbReference type="Pfam" id="PF01636">
    <property type="entry name" value="APH"/>
    <property type="match status" value="1"/>
</dbReference>
<evidence type="ECO:0000256" key="1">
    <source>
        <dbReference type="ARBA" id="ARBA00022741"/>
    </source>
</evidence>
<dbReference type="PANTHER" id="PTHR33540:SF1">
    <property type="entry name" value="N-ACETYLMURAMATE_N-ACETYLGLUCOSAMINE KINASE"/>
    <property type="match status" value="1"/>
</dbReference>
<name>A0A450YDR2_9GAMM</name>
<evidence type="ECO:0000313" key="4">
    <source>
        <dbReference type="EMBL" id="VFK39688.1"/>
    </source>
</evidence>
<dbReference type="InterPro" id="IPR002575">
    <property type="entry name" value="Aminoglycoside_PTrfase"/>
</dbReference>
<gene>
    <name evidence="4" type="ORF">BECKTC1821E_GA0114239_100510</name>
</gene>
<proteinExistence type="predicted"/>
<dbReference type="AlphaFoldDB" id="A0A450YDR2"/>
<evidence type="ECO:0000256" key="2">
    <source>
        <dbReference type="ARBA" id="ARBA00022840"/>
    </source>
</evidence>
<dbReference type="GO" id="GO:0005524">
    <property type="term" value="F:ATP binding"/>
    <property type="evidence" value="ECO:0007669"/>
    <property type="project" value="UniProtKB-KW"/>
</dbReference>
<reference evidence="4" key="1">
    <citation type="submission" date="2019-02" db="EMBL/GenBank/DDBJ databases">
        <authorList>
            <person name="Gruber-Vodicka R. H."/>
            <person name="Seah K. B. B."/>
        </authorList>
    </citation>
    <scope>NUCLEOTIDE SEQUENCE</scope>
    <source>
        <strain evidence="4">BECK_BZ125</strain>
    </source>
</reference>
<dbReference type="Gene3D" id="3.90.1200.10">
    <property type="match status" value="1"/>
</dbReference>
<keyword evidence="1" id="KW-0547">Nucleotide-binding</keyword>
<dbReference type="PANTHER" id="PTHR33540">
    <property type="entry name" value="TRNA THREONYLCARBAMOYLADENOSINE BIOSYNTHESIS PROTEIN TSAE"/>
    <property type="match status" value="1"/>
</dbReference>